<keyword evidence="2" id="KW-1185">Reference proteome</keyword>
<evidence type="ECO:0000313" key="2">
    <source>
        <dbReference type="Proteomes" id="UP000828048"/>
    </source>
</evidence>
<evidence type="ECO:0000313" key="1">
    <source>
        <dbReference type="EMBL" id="KAH7857469.1"/>
    </source>
</evidence>
<reference evidence="1 2" key="1">
    <citation type="journal article" date="2021" name="Hortic Res">
        <title>High-quality reference genome and annotation aids understanding of berry development for evergreen blueberry (Vaccinium darrowii).</title>
        <authorList>
            <person name="Yu J."/>
            <person name="Hulse-Kemp A.M."/>
            <person name="Babiker E."/>
            <person name="Staton M."/>
        </authorList>
    </citation>
    <scope>NUCLEOTIDE SEQUENCE [LARGE SCALE GENOMIC DNA]</scope>
    <source>
        <strain evidence="2">cv. NJ 8807/NJ 8810</strain>
        <tissue evidence="1">Young leaf</tissue>
    </source>
</reference>
<gene>
    <name evidence="1" type="ORF">Vadar_013083</name>
</gene>
<dbReference type="EMBL" id="CM037153">
    <property type="protein sequence ID" value="KAH7857469.1"/>
    <property type="molecule type" value="Genomic_DNA"/>
</dbReference>
<protein>
    <submittedName>
        <fullName evidence="1">Uncharacterized protein</fullName>
    </submittedName>
</protein>
<comment type="caution">
    <text evidence="1">The sequence shown here is derived from an EMBL/GenBank/DDBJ whole genome shotgun (WGS) entry which is preliminary data.</text>
</comment>
<proteinExistence type="predicted"/>
<organism evidence="1 2">
    <name type="scientific">Vaccinium darrowii</name>
    <dbReference type="NCBI Taxonomy" id="229202"/>
    <lineage>
        <taxon>Eukaryota</taxon>
        <taxon>Viridiplantae</taxon>
        <taxon>Streptophyta</taxon>
        <taxon>Embryophyta</taxon>
        <taxon>Tracheophyta</taxon>
        <taxon>Spermatophyta</taxon>
        <taxon>Magnoliopsida</taxon>
        <taxon>eudicotyledons</taxon>
        <taxon>Gunneridae</taxon>
        <taxon>Pentapetalae</taxon>
        <taxon>asterids</taxon>
        <taxon>Ericales</taxon>
        <taxon>Ericaceae</taxon>
        <taxon>Vaccinioideae</taxon>
        <taxon>Vaccinieae</taxon>
        <taxon>Vaccinium</taxon>
    </lineage>
</organism>
<sequence length="133" mass="15327">MKLRPLSPYTENVLKVLRGCKELVYFDVSSCFNSKGEDEISKLGSRISTFKYFMAYSYSVFNSLLYFPLRFYFSILPFVMLLYIDGEYQVFGVGVFPFTSFVKSVINRNRRSATMVALPSCCTEEALVYVAEE</sequence>
<dbReference type="Proteomes" id="UP000828048">
    <property type="component" value="Chromosome 3"/>
</dbReference>
<name>A0ACB7YW50_9ERIC</name>
<accession>A0ACB7YW50</accession>